<name>A0A243SB18_9ACTN</name>
<dbReference type="Pfam" id="PF07690">
    <property type="entry name" value="MFS_1"/>
    <property type="match status" value="1"/>
</dbReference>
<feature type="transmembrane region" description="Helical" evidence="7">
    <location>
        <begin position="70"/>
        <end position="93"/>
    </location>
</feature>
<dbReference type="GO" id="GO:0005886">
    <property type="term" value="C:plasma membrane"/>
    <property type="evidence" value="ECO:0007669"/>
    <property type="project" value="UniProtKB-SubCell"/>
</dbReference>
<accession>A0A243SB18</accession>
<comment type="subcellular location">
    <subcellularLocation>
        <location evidence="1">Cell membrane</location>
        <topology evidence="1">Multi-pass membrane protein</topology>
    </subcellularLocation>
</comment>
<dbReference type="InterPro" id="IPR050171">
    <property type="entry name" value="MFS_Transporters"/>
</dbReference>
<proteinExistence type="predicted"/>
<dbReference type="SUPFAM" id="SSF103473">
    <property type="entry name" value="MFS general substrate transporter"/>
    <property type="match status" value="1"/>
</dbReference>
<evidence type="ECO:0000256" key="7">
    <source>
        <dbReference type="SAM" id="Phobius"/>
    </source>
</evidence>
<feature type="transmembrane region" description="Helical" evidence="7">
    <location>
        <begin position="278"/>
        <end position="296"/>
    </location>
</feature>
<evidence type="ECO:0000256" key="6">
    <source>
        <dbReference type="ARBA" id="ARBA00023136"/>
    </source>
</evidence>
<keyword evidence="2" id="KW-0813">Transport</keyword>
<dbReference type="AlphaFoldDB" id="A0A243SB18"/>
<evidence type="ECO:0000256" key="1">
    <source>
        <dbReference type="ARBA" id="ARBA00004651"/>
    </source>
</evidence>
<evidence type="ECO:0000256" key="5">
    <source>
        <dbReference type="ARBA" id="ARBA00022989"/>
    </source>
</evidence>
<feature type="transmembrane region" description="Helical" evidence="7">
    <location>
        <begin position="235"/>
        <end position="258"/>
    </location>
</feature>
<gene>
    <name evidence="8" type="ORF">CA983_01900</name>
</gene>
<dbReference type="InterPro" id="IPR036259">
    <property type="entry name" value="MFS_trans_sf"/>
</dbReference>
<keyword evidence="3" id="KW-1003">Cell membrane</keyword>
<evidence type="ECO:0000313" key="9">
    <source>
        <dbReference type="Proteomes" id="UP000195105"/>
    </source>
</evidence>
<evidence type="ECO:0000313" key="8">
    <source>
        <dbReference type="EMBL" id="OUD04905.1"/>
    </source>
</evidence>
<evidence type="ECO:0000256" key="2">
    <source>
        <dbReference type="ARBA" id="ARBA00022448"/>
    </source>
</evidence>
<reference evidence="8 9" key="1">
    <citation type="submission" date="2017-05" db="EMBL/GenBank/DDBJ databases">
        <title>Biotechnological potential of actinobacteria isolated from South African environments.</title>
        <authorList>
            <person name="Le Roes-Hill M."/>
            <person name="Prins A."/>
            <person name="Durrell K.A."/>
        </authorList>
    </citation>
    <scope>NUCLEOTIDE SEQUENCE [LARGE SCALE GENOMIC DNA]</scope>
    <source>
        <strain evidence="8 9">HMC13</strain>
    </source>
</reference>
<feature type="transmembrane region" description="Helical" evidence="7">
    <location>
        <begin position="105"/>
        <end position="123"/>
    </location>
</feature>
<sequence>MACAAALRGVRVSAQPEGGPALPSTAPAEERDRRLNRAIRPLLVQYVLAFTGYLSLTPVLAVLVRDGWHQSGLVVGLALMVFSCSSRAGSIVLSPWLEGRSGVRVLLLANLLSGSCFLTMSVAHSVLPLIVLLAAGGTGVSLNGLVVRSVVAEWTSGSPAQVTAFAKLNVMLNLAAAVGPLIGTAVLDTDAPWRLMVVIAAGYYAAALSMLFVVRKEGKGFERGGKRFSLRQYWTALRSSPFLRHVVLVSTVGWVLYAQMYSALPLYLFATAGSKLQVATYFTMSALIIVVLQIPASKGVARLMEAHGVALTTVIGTGMGCFAAAFAVLALSGGNPVATYAAVATFTLGEILFAPSVDTAFAKSRDKSTGSFVAVYTGKQFTLATGEGLGMLLGGGFFEYVRGVFSPTVYWAAFAAAGAVAAAGTVLRRVRMPSV</sequence>
<feature type="transmembrane region" description="Helical" evidence="7">
    <location>
        <begin position="43"/>
        <end position="64"/>
    </location>
</feature>
<feature type="transmembrane region" description="Helical" evidence="7">
    <location>
        <begin position="193"/>
        <end position="214"/>
    </location>
</feature>
<keyword evidence="4 7" id="KW-0812">Transmembrane</keyword>
<keyword evidence="5 7" id="KW-1133">Transmembrane helix</keyword>
<feature type="transmembrane region" description="Helical" evidence="7">
    <location>
        <begin position="337"/>
        <end position="361"/>
    </location>
</feature>
<comment type="caution">
    <text evidence="8">The sequence shown here is derived from an EMBL/GenBank/DDBJ whole genome shotgun (WGS) entry which is preliminary data.</text>
</comment>
<dbReference type="EMBL" id="NGFN01000005">
    <property type="protein sequence ID" value="OUD04905.1"/>
    <property type="molecule type" value="Genomic_DNA"/>
</dbReference>
<evidence type="ECO:0008006" key="10">
    <source>
        <dbReference type="Google" id="ProtNLM"/>
    </source>
</evidence>
<keyword evidence="9" id="KW-1185">Reference proteome</keyword>
<dbReference type="PANTHER" id="PTHR23517:SF2">
    <property type="entry name" value="MULTIDRUG RESISTANCE PROTEIN MDTH"/>
    <property type="match status" value="1"/>
</dbReference>
<dbReference type="InterPro" id="IPR011701">
    <property type="entry name" value="MFS"/>
</dbReference>
<feature type="transmembrane region" description="Helical" evidence="7">
    <location>
        <begin position="408"/>
        <end position="427"/>
    </location>
</feature>
<feature type="transmembrane region" description="Helical" evidence="7">
    <location>
        <begin position="308"/>
        <end position="331"/>
    </location>
</feature>
<dbReference type="GO" id="GO:0022857">
    <property type="term" value="F:transmembrane transporter activity"/>
    <property type="evidence" value="ECO:0007669"/>
    <property type="project" value="InterPro"/>
</dbReference>
<dbReference type="Gene3D" id="1.20.1250.20">
    <property type="entry name" value="MFS general substrate transporter like domains"/>
    <property type="match status" value="1"/>
</dbReference>
<dbReference type="PANTHER" id="PTHR23517">
    <property type="entry name" value="RESISTANCE PROTEIN MDTM, PUTATIVE-RELATED-RELATED"/>
    <property type="match status" value="1"/>
</dbReference>
<evidence type="ECO:0000256" key="3">
    <source>
        <dbReference type="ARBA" id="ARBA00022475"/>
    </source>
</evidence>
<organism evidence="8 9">
    <name type="scientific">Streptomyces swartbergensis</name>
    <dbReference type="NCBI Taxonomy" id="487165"/>
    <lineage>
        <taxon>Bacteria</taxon>
        <taxon>Bacillati</taxon>
        <taxon>Actinomycetota</taxon>
        <taxon>Actinomycetes</taxon>
        <taxon>Kitasatosporales</taxon>
        <taxon>Streptomycetaceae</taxon>
        <taxon>Streptomyces</taxon>
    </lineage>
</organism>
<evidence type="ECO:0000256" key="4">
    <source>
        <dbReference type="ARBA" id="ARBA00022692"/>
    </source>
</evidence>
<keyword evidence="6 7" id="KW-0472">Membrane</keyword>
<protein>
    <recommendedName>
        <fullName evidence="10">Major facilitator superfamily (MFS) profile domain-containing protein</fullName>
    </recommendedName>
</protein>
<feature type="transmembrane region" description="Helical" evidence="7">
    <location>
        <begin position="381"/>
        <end position="402"/>
    </location>
</feature>
<dbReference type="Proteomes" id="UP000195105">
    <property type="component" value="Unassembled WGS sequence"/>
</dbReference>
<feature type="transmembrane region" description="Helical" evidence="7">
    <location>
        <begin position="168"/>
        <end position="187"/>
    </location>
</feature>
<feature type="transmembrane region" description="Helical" evidence="7">
    <location>
        <begin position="129"/>
        <end position="147"/>
    </location>
</feature>